<reference evidence="1 2" key="1">
    <citation type="submission" date="2014-04" db="EMBL/GenBank/DDBJ databases">
        <authorList>
            <consortium name="DOE Joint Genome Institute"/>
            <person name="Kuo A."/>
            <person name="Tarkka M."/>
            <person name="Buscot F."/>
            <person name="Kohler A."/>
            <person name="Nagy L.G."/>
            <person name="Floudas D."/>
            <person name="Copeland A."/>
            <person name="Barry K.W."/>
            <person name="Cichocki N."/>
            <person name="Veneault-Fourrey C."/>
            <person name="LaButti K."/>
            <person name="Lindquist E.A."/>
            <person name="Lipzen A."/>
            <person name="Lundell T."/>
            <person name="Morin E."/>
            <person name="Murat C."/>
            <person name="Sun H."/>
            <person name="Tunlid A."/>
            <person name="Henrissat B."/>
            <person name="Grigoriev I.V."/>
            <person name="Hibbett D.S."/>
            <person name="Martin F."/>
            <person name="Nordberg H.P."/>
            <person name="Cantor M.N."/>
            <person name="Hua S.X."/>
        </authorList>
    </citation>
    <scope>NUCLEOTIDE SEQUENCE [LARGE SCALE GENOMIC DNA]</scope>
    <source>
        <strain evidence="1 2">F 1598</strain>
    </source>
</reference>
<protein>
    <submittedName>
        <fullName evidence="1">Uncharacterized protein</fullName>
    </submittedName>
</protein>
<dbReference type="Proteomes" id="UP000054166">
    <property type="component" value="Unassembled WGS sequence"/>
</dbReference>
<sequence>MIGCIFETSASQAAALSDDQSLETQVWEVDSCRDGQGLAKRTGIQTLRRDGGFWILLSHPNLNLFAAGYDNGLIAFKLERERPAFAAHTDTLYWGRFAVLNK</sequence>
<dbReference type="AlphaFoldDB" id="A0A0C3ETV5"/>
<reference evidence="2" key="2">
    <citation type="submission" date="2015-01" db="EMBL/GenBank/DDBJ databases">
        <title>Evolutionary Origins and Diversification of the Mycorrhizal Mutualists.</title>
        <authorList>
            <consortium name="DOE Joint Genome Institute"/>
            <consortium name="Mycorrhizal Genomics Consortium"/>
            <person name="Kohler A."/>
            <person name="Kuo A."/>
            <person name="Nagy L.G."/>
            <person name="Floudas D."/>
            <person name="Copeland A."/>
            <person name="Barry K.W."/>
            <person name="Cichocki N."/>
            <person name="Veneault-Fourrey C."/>
            <person name="LaButti K."/>
            <person name="Lindquist E.A."/>
            <person name="Lipzen A."/>
            <person name="Lundell T."/>
            <person name="Morin E."/>
            <person name="Murat C."/>
            <person name="Riley R."/>
            <person name="Ohm R."/>
            <person name="Sun H."/>
            <person name="Tunlid A."/>
            <person name="Henrissat B."/>
            <person name="Grigoriev I.V."/>
            <person name="Hibbett D.S."/>
            <person name="Martin F."/>
        </authorList>
    </citation>
    <scope>NUCLEOTIDE SEQUENCE [LARGE SCALE GENOMIC DNA]</scope>
    <source>
        <strain evidence="2">F 1598</strain>
    </source>
</reference>
<organism evidence="1 2">
    <name type="scientific">Piloderma croceum (strain F 1598)</name>
    <dbReference type="NCBI Taxonomy" id="765440"/>
    <lineage>
        <taxon>Eukaryota</taxon>
        <taxon>Fungi</taxon>
        <taxon>Dikarya</taxon>
        <taxon>Basidiomycota</taxon>
        <taxon>Agaricomycotina</taxon>
        <taxon>Agaricomycetes</taxon>
        <taxon>Agaricomycetidae</taxon>
        <taxon>Atheliales</taxon>
        <taxon>Atheliaceae</taxon>
        <taxon>Piloderma</taxon>
    </lineage>
</organism>
<dbReference type="STRING" id="765440.A0A0C3ETV5"/>
<name>A0A0C3ETV5_PILCF</name>
<evidence type="ECO:0000313" key="2">
    <source>
        <dbReference type="Proteomes" id="UP000054166"/>
    </source>
</evidence>
<dbReference type="InParanoid" id="A0A0C3ETV5"/>
<dbReference type="OrthoDB" id="2965236at2759"/>
<accession>A0A0C3ETV5</accession>
<dbReference type="HOGENOM" id="CLU_2278529_0_0_1"/>
<gene>
    <name evidence="1" type="ORF">PILCRDRAFT_17245</name>
</gene>
<evidence type="ECO:0000313" key="1">
    <source>
        <dbReference type="EMBL" id="KIM71241.1"/>
    </source>
</evidence>
<dbReference type="EMBL" id="KN833390">
    <property type="protein sequence ID" value="KIM71241.1"/>
    <property type="molecule type" value="Genomic_DNA"/>
</dbReference>
<keyword evidence="2" id="KW-1185">Reference proteome</keyword>
<proteinExistence type="predicted"/>